<evidence type="ECO:0000313" key="5">
    <source>
        <dbReference type="Proteomes" id="UP000500953"/>
    </source>
</evidence>
<accession>A0A6G9YWW8</accession>
<sequence length="407" mass="44667">MNRLGRGLLIFACISVVAVTAACGADRPVEKPADPVVDLSRLDVGNNPTIPHRYGKPENMEMAKLVESMRLGDNLPLPVEIDPAVKYPPIPLSRTAHSFIEIDTVAMKTRTDARLDLLNDQVKGLVCGFATMGSSDPAPNLAFTLDNVVMLYDTAQNAAAAADTLAGADFDSRPDNAPVAIGEYPAARAHAAPGEPGIIRSWYATGRYVIFTFVQDNVMKILNSTDMPRLVSRVTESIGKISDSLQKFSAVQPDRLMDADVDPDRMLARALPTANTDTSQSGVPGYFTRRGGLQISPVPQEDAELFERTGVDRVSWRGGFVYRARDIVGAQTIAREKGEPTREFGRLEPPRDLPFALCREYRVPPTVKNRFYCSVSYDRYAAWVSSNQLNDVYQRISAQYALLANSH</sequence>
<reference evidence="4 5" key="1">
    <citation type="journal article" date="2019" name="ACS Chem. Biol.">
        <title>Identification and Mobilization of a Cryptic Antibiotic Biosynthesis Gene Locus from a Human-Pathogenic Nocardia Isolate.</title>
        <authorList>
            <person name="Herisse M."/>
            <person name="Ishida K."/>
            <person name="Porter J.L."/>
            <person name="Howden B."/>
            <person name="Hertweck C."/>
            <person name="Stinear T.P."/>
            <person name="Pidot S.J."/>
        </authorList>
    </citation>
    <scope>NUCLEOTIDE SEQUENCE [LARGE SCALE GENOMIC DNA]</scope>
    <source>
        <strain evidence="4 5">AUSMDU00012715</strain>
    </source>
</reference>
<dbReference type="AlphaFoldDB" id="A0A6G9YWW8"/>
<evidence type="ECO:0000259" key="3">
    <source>
        <dbReference type="Pfam" id="PF24092"/>
    </source>
</evidence>
<organism evidence="4 5">
    <name type="scientific">Nocardia terpenica</name>
    <dbReference type="NCBI Taxonomy" id="455432"/>
    <lineage>
        <taxon>Bacteria</taxon>
        <taxon>Bacillati</taxon>
        <taxon>Actinomycetota</taxon>
        <taxon>Actinomycetes</taxon>
        <taxon>Mycobacteriales</taxon>
        <taxon>Nocardiaceae</taxon>
        <taxon>Nocardia</taxon>
    </lineage>
</organism>
<dbReference type="RefSeq" id="WP_167485202.1">
    <property type="nucleotide sequence ID" value="NZ_CP046173.1"/>
</dbReference>
<name>A0A6G9YWW8_9NOCA</name>
<dbReference type="PROSITE" id="PS51257">
    <property type="entry name" value="PROKAR_LIPOPROTEIN"/>
    <property type="match status" value="1"/>
</dbReference>
<dbReference type="Pfam" id="PF24088">
    <property type="entry name" value="DUF7373"/>
    <property type="match status" value="1"/>
</dbReference>
<dbReference type="Pfam" id="PF24092">
    <property type="entry name" value="DUF7373_C"/>
    <property type="match status" value="1"/>
</dbReference>
<keyword evidence="1" id="KW-0732">Signal</keyword>
<feature type="domain" description="DUF7373" evidence="2">
    <location>
        <begin position="55"/>
        <end position="260"/>
    </location>
</feature>
<dbReference type="InterPro" id="IPR056463">
    <property type="entry name" value="DUF7373_C"/>
</dbReference>
<evidence type="ECO:0000259" key="2">
    <source>
        <dbReference type="Pfam" id="PF24088"/>
    </source>
</evidence>
<dbReference type="Proteomes" id="UP000500953">
    <property type="component" value="Chromosome"/>
</dbReference>
<feature type="chain" id="PRO_5038709010" evidence="1">
    <location>
        <begin position="22"/>
        <end position="407"/>
    </location>
</feature>
<protein>
    <submittedName>
        <fullName evidence="4">Uncharacterized protein</fullName>
    </submittedName>
</protein>
<evidence type="ECO:0000256" key="1">
    <source>
        <dbReference type="SAM" id="SignalP"/>
    </source>
</evidence>
<feature type="signal peptide" evidence="1">
    <location>
        <begin position="1"/>
        <end position="21"/>
    </location>
</feature>
<feature type="domain" description="DUF7373" evidence="3">
    <location>
        <begin position="266"/>
        <end position="406"/>
    </location>
</feature>
<dbReference type="InterPro" id="IPR055797">
    <property type="entry name" value="DUF7373"/>
</dbReference>
<evidence type="ECO:0000313" key="4">
    <source>
        <dbReference type="EMBL" id="QIS17849.1"/>
    </source>
</evidence>
<dbReference type="EMBL" id="CP046173">
    <property type="protein sequence ID" value="QIS17849.1"/>
    <property type="molecule type" value="Genomic_DNA"/>
</dbReference>
<gene>
    <name evidence="4" type="ORF">F6W96_05490</name>
</gene>
<proteinExistence type="predicted"/>